<feature type="region of interest" description="Disordered" evidence="1">
    <location>
        <begin position="180"/>
        <end position="251"/>
    </location>
</feature>
<dbReference type="OrthoDB" id="5072071at2759"/>
<dbReference type="AlphaFoldDB" id="A0A395T4E2"/>
<dbReference type="EMBL" id="PXOG01000050">
    <property type="protein sequence ID" value="RGP79336.1"/>
    <property type="molecule type" value="Genomic_DNA"/>
</dbReference>
<evidence type="ECO:0000313" key="3">
    <source>
        <dbReference type="Proteomes" id="UP000266234"/>
    </source>
</evidence>
<protein>
    <submittedName>
        <fullName evidence="2">Uncharacterized protein</fullName>
    </submittedName>
</protein>
<evidence type="ECO:0000313" key="2">
    <source>
        <dbReference type="EMBL" id="RGP79336.1"/>
    </source>
</evidence>
<dbReference type="Proteomes" id="UP000266234">
    <property type="component" value="Unassembled WGS sequence"/>
</dbReference>
<organism evidence="2 3">
    <name type="scientific">Fusarium longipes</name>
    <dbReference type="NCBI Taxonomy" id="694270"/>
    <lineage>
        <taxon>Eukaryota</taxon>
        <taxon>Fungi</taxon>
        <taxon>Dikarya</taxon>
        <taxon>Ascomycota</taxon>
        <taxon>Pezizomycotina</taxon>
        <taxon>Sordariomycetes</taxon>
        <taxon>Hypocreomycetidae</taxon>
        <taxon>Hypocreales</taxon>
        <taxon>Nectriaceae</taxon>
        <taxon>Fusarium</taxon>
    </lineage>
</organism>
<comment type="caution">
    <text evidence="2">The sequence shown here is derived from an EMBL/GenBank/DDBJ whole genome shotgun (WGS) entry which is preliminary data.</text>
</comment>
<accession>A0A395T4E2</accession>
<proteinExistence type="predicted"/>
<reference evidence="2 3" key="1">
    <citation type="journal article" date="2018" name="PLoS Pathog.">
        <title>Evolution of structural diversity of trichothecenes, a family of toxins produced by plant pathogenic and entomopathogenic fungi.</title>
        <authorList>
            <person name="Proctor R.H."/>
            <person name="McCormick S.P."/>
            <person name="Kim H.S."/>
            <person name="Cardoza R.E."/>
            <person name="Stanley A.M."/>
            <person name="Lindo L."/>
            <person name="Kelly A."/>
            <person name="Brown D.W."/>
            <person name="Lee T."/>
            <person name="Vaughan M.M."/>
            <person name="Alexander N.J."/>
            <person name="Busman M."/>
            <person name="Gutierrez S."/>
        </authorList>
    </citation>
    <scope>NUCLEOTIDE SEQUENCE [LARGE SCALE GENOMIC DNA]</scope>
    <source>
        <strain evidence="2 3">NRRL 20695</strain>
    </source>
</reference>
<sequence>MCVENVTIALCAPHNPSQLSFNCSKLHMVAQGRTICKKARGSCICYFGTCGNVSREISTDGMDLSDVSKAKCASCTEREDAIGDSRKNKEVLESILLDRSAIDEAAWGEQFEHLSKLWYSKSTCPFHLGGPVPKDEVVKKPTKQHVWVEIDTKPVAGSAPTEASFVEVAIDEPALVEPTATDVSEHAEPDSGPVIDPWTGAPATAGNITAETAGFDSHSDKDGTTTSVTDENEGGASIETDKDSGKDVRNVLDGDVGIETSCWAPKSSEALVEAKEHDNEAQEAPGEDKAQSQEFQSVQANGANHLSRRAVNFSFSAETAEKRRDANEKLAALRSGFLSGKAY</sequence>
<gene>
    <name evidence="2" type="ORF">FLONG3_2565</name>
</gene>
<keyword evidence="3" id="KW-1185">Reference proteome</keyword>
<evidence type="ECO:0000256" key="1">
    <source>
        <dbReference type="SAM" id="MobiDB-lite"/>
    </source>
</evidence>
<name>A0A395T4E2_9HYPO</name>
<feature type="compositionally biased region" description="Basic and acidic residues" evidence="1">
    <location>
        <begin position="239"/>
        <end position="251"/>
    </location>
</feature>